<evidence type="ECO:0000313" key="2">
    <source>
        <dbReference type="Proteomes" id="UP000036313"/>
    </source>
</evidence>
<reference evidence="1 2" key="1">
    <citation type="journal article" date="2015" name="Genome Biol. Evol.">
        <title>Characterization of Three Mycobacterium spp. with Potential Use in Bioremediation by Genome Sequencing and Comparative Genomics.</title>
        <authorList>
            <person name="Das S."/>
            <person name="Pettersson B.M."/>
            <person name="Behra P.R."/>
            <person name="Ramesh M."/>
            <person name="Dasgupta S."/>
            <person name="Bhattacharya A."/>
            <person name="Kirsebom L.A."/>
        </authorList>
    </citation>
    <scope>NUCLEOTIDE SEQUENCE [LARGE SCALE GENOMIC DNA]</scope>
    <source>
        <strain evidence="1 2">DSM 44075</strain>
    </source>
</reference>
<dbReference type="EMBL" id="JYNU01000012">
    <property type="protein sequence ID" value="KMO76447.1"/>
    <property type="molecule type" value="Genomic_DNA"/>
</dbReference>
<organism evidence="1 2">
    <name type="scientific">Mycolicibacterium obuense</name>
    <dbReference type="NCBI Taxonomy" id="1807"/>
    <lineage>
        <taxon>Bacteria</taxon>
        <taxon>Bacillati</taxon>
        <taxon>Actinomycetota</taxon>
        <taxon>Actinomycetes</taxon>
        <taxon>Mycobacteriales</taxon>
        <taxon>Mycobacteriaceae</taxon>
        <taxon>Mycolicibacterium</taxon>
    </lineage>
</organism>
<gene>
    <name evidence="1" type="ORF">MOBUDSM44075_02184</name>
</gene>
<comment type="caution">
    <text evidence="1">The sequence shown here is derived from an EMBL/GenBank/DDBJ whole genome shotgun (WGS) entry which is preliminary data.</text>
</comment>
<sequence length="72" mass="8230">MDSGGQNCVEREKGHLLEQYFPDKPGHKDSTKWLDAAVNSLQDPPWMRKRFTCQQNQGNALTRRSTDTRGPV</sequence>
<evidence type="ECO:0000313" key="1">
    <source>
        <dbReference type="EMBL" id="KMO76447.1"/>
    </source>
</evidence>
<accession>A0A0J6W473</accession>
<dbReference type="Proteomes" id="UP000036313">
    <property type="component" value="Unassembled WGS sequence"/>
</dbReference>
<dbReference type="AlphaFoldDB" id="A0A0J6W473"/>
<name>A0A0J6W473_9MYCO</name>
<protein>
    <submittedName>
        <fullName evidence="1">Uncharacterized protein</fullName>
    </submittedName>
</protein>
<proteinExistence type="predicted"/>